<feature type="region of interest" description="Disordered" evidence="3">
    <location>
        <begin position="668"/>
        <end position="687"/>
    </location>
</feature>
<comment type="caution">
    <text evidence="5">The sequence shown here is derived from an EMBL/GenBank/DDBJ whole genome shotgun (WGS) entry which is preliminary data.</text>
</comment>
<dbReference type="Gene3D" id="1.25.40.10">
    <property type="entry name" value="Tetratricopeptide repeat domain"/>
    <property type="match status" value="1"/>
</dbReference>
<feature type="transmembrane region" description="Helical" evidence="4">
    <location>
        <begin position="344"/>
        <end position="364"/>
    </location>
</feature>
<feature type="transmembrane region" description="Helical" evidence="4">
    <location>
        <begin position="311"/>
        <end position="332"/>
    </location>
</feature>
<dbReference type="InterPro" id="IPR011990">
    <property type="entry name" value="TPR-like_helical_dom_sf"/>
</dbReference>
<dbReference type="SUPFAM" id="SSF48452">
    <property type="entry name" value="TPR-like"/>
    <property type="match status" value="1"/>
</dbReference>
<organism evidence="5">
    <name type="scientific">Thiolapillus brandeum</name>
    <dbReference type="NCBI Taxonomy" id="1076588"/>
    <lineage>
        <taxon>Bacteria</taxon>
        <taxon>Pseudomonadati</taxon>
        <taxon>Pseudomonadota</taxon>
        <taxon>Gammaproteobacteria</taxon>
        <taxon>Chromatiales</taxon>
        <taxon>Sedimenticolaceae</taxon>
        <taxon>Thiolapillus</taxon>
    </lineage>
</organism>
<keyword evidence="4" id="KW-0812">Transmembrane</keyword>
<dbReference type="EMBL" id="DRCV01000092">
    <property type="protein sequence ID" value="HDK37777.1"/>
    <property type="molecule type" value="Genomic_DNA"/>
</dbReference>
<keyword evidence="4" id="KW-1133">Transmembrane helix</keyword>
<dbReference type="AlphaFoldDB" id="A0A831NT99"/>
<feature type="transmembrane region" description="Helical" evidence="4">
    <location>
        <begin position="210"/>
        <end position="228"/>
    </location>
</feature>
<evidence type="ECO:0000313" key="5">
    <source>
        <dbReference type="EMBL" id="HDK37777.1"/>
    </source>
</evidence>
<protein>
    <recommendedName>
        <fullName evidence="6">Tetratricopeptide repeat protein</fullName>
    </recommendedName>
</protein>
<evidence type="ECO:0000256" key="1">
    <source>
        <dbReference type="ARBA" id="ARBA00022737"/>
    </source>
</evidence>
<dbReference type="PANTHER" id="PTHR44227">
    <property type="match status" value="1"/>
</dbReference>
<name>A0A831NT99_9GAMM</name>
<feature type="transmembrane region" description="Helical" evidence="4">
    <location>
        <begin position="396"/>
        <end position="417"/>
    </location>
</feature>
<feature type="transmembrane region" description="Helical" evidence="4">
    <location>
        <begin position="370"/>
        <end position="389"/>
    </location>
</feature>
<dbReference type="PANTHER" id="PTHR44227:SF3">
    <property type="entry name" value="PROTEIN O-MANNOSYL-TRANSFERASE TMTC4"/>
    <property type="match status" value="1"/>
</dbReference>
<feature type="transmembrane region" description="Helical" evidence="4">
    <location>
        <begin position="101"/>
        <end position="123"/>
    </location>
</feature>
<feature type="transmembrane region" description="Helical" evidence="4">
    <location>
        <begin position="188"/>
        <end position="204"/>
    </location>
</feature>
<evidence type="ECO:0008006" key="6">
    <source>
        <dbReference type="Google" id="ProtNLM"/>
    </source>
</evidence>
<feature type="transmembrane region" description="Helical" evidence="4">
    <location>
        <begin position="130"/>
        <end position="153"/>
    </location>
</feature>
<evidence type="ECO:0000256" key="4">
    <source>
        <dbReference type="SAM" id="Phobius"/>
    </source>
</evidence>
<keyword evidence="4" id="KW-0472">Membrane</keyword>
<sequence length="687" mass="76644">MIAKDEGRFQCMLPWLLLGAGMVVAVLAYWPGLSGPFMFDDVASIKNNQYLQVDELTPENIKHAAFSHKTGPLYRPIPIASFLLNTHFFGSDAFSFKAANLGIHLFNGLLIFILSRILLGFVLGRAAKTAGLSAALIAVLWLVHPINLTSVLYVVQRMASLSALFVLLAMIAYIKARLAWSSSQKQHALAWFSLMAAAALAGIFSKENALLLPFYFFLIEWFFLGYDYQQKQRVGNLYPAVIIWLVVPVVVGGMALLFMGTMGGYETRSFDMVERLLTQGRAIFYYIGLILLPRPGEFSLFHDDFGVSRGLFSPITTLFSVVGILGVIYWALRMHVRQPMASFGILFFFAAHLMESTFLPLELIYEHRNYLASFGLIFAVVGSVSMASANVRKKGVLVLSVFVVFFVVLTHGRAYSWQDVNRLSMTMVHNHPESSRANYQAARVFQALAKNSFISKSSKHEYQQLAIDHLLRAAETNTRKASPLLGIMLTQGMERRARERQMVANLLDGTGEKSVPLNIPSYVDKELRRRLGQEKPSLLDSGLLKQLSECERRKDCVFESGKIDELLGIFMNNPGLGEKTVHKAKLLEEFALRAYEQGDMQKAQGLIAQAVDIAPNYGLIRINGAVIMASGGDYERAMEYIQGILSVPLPDPIRAMAEKVLKGVEERKARAERLNETKEKPAIESKG</sequence>
<reference evidence="5" key="1">
    <citation type="journal article" date="2020" name="mSystems">
        <title>Genome- and Community-Level Interaction Insights into Carbon Utilization and Element Cycling Functions of Hydrothermarchaeota in Hydrothermal Sediment.</title>
        <authorList>
            <person name="Zhou Z."/>
            <person name="Liu Y."/>
            <person name="Xu W."/>
            <person name="Pan J."/>
            <person name="Luo Z.H."/>
            <person name="Li M."/>
        </authorList>
    </citation>
    <scope>NUCLEOTIDE SEQUENCE [LARGE SCALE GENOMIC DNA]</scope>
    <source>
        <strain evidence="5">HyVt-26</strain>
    </source>
</reference>
<feature type="transmembrane region" description="Helical" evidence="4">
    <location>
        <begin position="240"/>
        <end position="262"/>
    </location>
</feature>
<evidence type="ECO:0000256" key="2">
    <source>
        <dbReference type="ARBA" id="ARBA00022803"/>
    </source>
</evidence>
<feature type="transmembrane region" description="Helical" evidence="4">
    <location>
        <begin position="12"/>
        <end position="30"/>
    </location>
</feature>
<keyword evidence="1" id="KW-0677">Repeat</keyword>
<gene>
    <name evidence="5" type="ORF">ENG92_02015</name>
</gene>
<proteinExistence type="predicted"/>
<keyword evidence="2" id="KW-0802">TPR repeat</keyword>
<dbReference type="Proteomes" id="UP000885822">
    <property type="component" value="Unassembled WGS sequence"/>
</dbReference>
<evidence type="ECO:0000256" key="3">
    <source>
        <dbReference type="SAM" id="MobiDB-lite"/>
    </source>
</evidence>
<feature type="transmembrane region" description="Helical" evidence="4">
    <location>
        <begin position="159"/>
        <end position="176"/>
    </location>
</feature>
<dbReference type="InterPro" id="IPR052346">
    <property type="entry name" value="O-mannosyl-transferase_TMTC"/>
</dbReference>
<accession>A0A831NT99</accession>